<dbReference type="InterPro" id="IPR028116">
    <property type="entry name" value="Cis-CaaD-like"/>
</dbReference>
<dbReference type="Proteomes" id="UP001465153">
    <property type="component" value="Unassembled WGS sequence"/>
</dbReference>
<sequence>MPLYLCSSPSGSIPQNLKQKISQAITDVHCNVTGAPSTFVHVFFFEEDKLQVLQNLWGGVSSGAQYQLFGNIRSGRTEETKSTLVNGMCQAVADVLDVELDNVAMATKDIEAKWVMEGGDLLPEPGEEAAWLERHYKKMEALSNQ</sequence>
<organism evidence="2 3">
    <name type="scientific">Sessilibacter corallicola</name>
    <dbReference type="NCBI Taxonomy" id="2904075"/>
    <lineage>
        <taxon>Bacteria</taxon>
        <taxon>Pseudomonadati</taxon>
        <taxon>Pseudomonadota</taxon>
        <taxon>Gammaproteobacteria</taxon>
        <taxon>Cellvibrionales</taxon>
        <taxon>Cellvibrionaceae</taxon>
        <taxon>Sessilibacter</taxon>
    </lineage>
</organism>
<dbReference type="Gene3D" id="3.30.429.10">
    <property type="entry name" value="Macrophage Migration Inhibitory Factor"/>
    <property type="match status" value="1"/>
</dbReference>
<evidence type="ECO:0000259" key="1">
    <source>
        <dbReference type="Pfam" id="PF14832"/>
    </source>
</evidence>
<dbReference type="EMBL" id="BAABWN010000006">
    <property type="protein sequence ID" value="GAA6168139.1"/>
    <property type="molecule type" value="Genomic_DNA"/>
</dbReference>
<name>A0ABQ0A913_9GAMM</name>
<feature type="domain" description="Tautomerase cis-CaaD-like" evidence="1">
    <location>
        <begin position="1"/>
        <end position="131"/>
    </location>
</feature>
<dbReference type="Pfam" id="PF14832">
    <property type="entry name" value="Tautomerase_3"/>
    <property type="match status" value="1"/>
</dbReference>
<dbReference type="InterPro" id="IPR014347">
    <property type="entry name" value="Tautomerase/MIF_sf"/>
</dbReference>
<gene>
    <name evidence="2" type="ORF">NBRC116591_19500</name>
</gene>
<dbReference type="SUPFAM" id="SSF55331">
    <property type="entry name" value="Tautomerase/MIF"/>
    <property type="match status" value="1"/>
</dbReference>
<reference evidence="2 3" key="1">
    <citation type="submission" date="2024-04" db="EMBL/GenBank/DDBJ databases">
        <title>Draft genome sequence of Sessilibacter corallicola NBRC 116591.</title>
        <authorList>
            <person name="Miyakawa T."/>
            <person name="Kusuya Y."/>
            <person name="Miura T."/>
        </authorList>
    </citation>
    <scope>NUCLEOTIDE SEQUENCE [LARGE SCALE GENOMIC DNA]</scope>
    <source>
        <strain evidence="2 3">KU-00831-HH</strain>
    </source>
</reference>
<proteinExistence type="predicted"/>
<accession>A0ABQ0A913</accession>
<evidence type="ECO:0000313" key="3">
    <source>
        <dbReference type="Proteomes" id="UP001465153"/>
    </source>
</evidence>
<evidence type="ECO:0000313" key="2">
    <source>
        <dbReference type="EMBL" id="GAA6168139.1"/>
    </source>
</evidence>
<comment type="caution">
    <text evidence="2">The sequence shown here is derived from an EMBL/GenBank/DDBJ whole genome shotgun (WGS) entry which is preliminary data.</text>
</comment>
<protein>
    <submittedName>
        <fullName evidence="2">Tautomerase family protein</fullName>
    </submittedName>
</protein>
<dbReference type="RefSeq" id="WP_233090437.1">
    <property type="nucleotide sequence ID" value="NZ_BAABWN010000006.1"/>
</dbReference>
<keyword evidence="3" id="KW-1185">Reference proteome</keyword>